<proteinExistence type="predicted"/>
<evidence type="ECO:0000313" key="4">
    <source>
        <dbReference type="Proteomes" id="UP000035170"/>
    </source>
</evidence>
<sequence>MVPERGPGFSERSPSGGPRKQLDTKLRFKPEETTTDDRLGHAKPQRSRRNPAGIGNFHECLQLFDVQFGVPRSATQLAAKWYYRIKRRNNTILLRGNVPFTTETKDPSMTFRNGLASLLRPEDSVLVLIDHQPYQLANLNSHDPQAVVNNTTALAKLAKTFNVPTILTSVIAARGGLLFKQITDVFPDQEVIDRTWVNTWQDENVVSVVKATGRKQLIIAGLWTEVCVAMPVIQAAGEGWDVTVITDASGGISKESHEVAIQRMIAAGANVMTVMALAGEWQRDWARTEHVEELTEILIQHFAGSGIAYLWEQQLLNTPVPRNAG</sequence>
<feature type="compositionally biased region" description="Basic and acidic residues" evidence="1">
    <location>
        <begin position="20"/>
        <end position="40"/>
    </location>
</feature>
<dbReference type="Proteomes" id="UP000035170">
    <property type="component" value="Unassembled WGS sequence"/>
</dbReference>
<dbReference type="InterPro" id="IPR036380">
    <property type="entry name" value="Isochorismatase-like_sf"/>
</dbReference>
<dbReference type="SUPFAM" id="SSF52499">
    <property type="entry name" value="Isochorismatase-like hydrolases"/>
    <property type="match status" value="1"/>
</dbReference>
<dbReference type="PATRIC" id="fig|34073.19.peg.2425"/>
<dbReference type="EMBL" id="JZWI01000011">
    <property type="protein sequence ID" value="KLN56422.1"/>
    <property type="molecule type" value="Genomic_DNA"/>
</dbReference>
<accession>A0A0H2M6P8</accession>
<evidence type="ECO:0000313" key="3">
    <source>
        <dbReference type="EMBL" id="KLN56422.1"/>
    </source>
</evidence>
<dbReference type="CDD" id="cd01012">
    <property type="entry name" value="YcaC_related"/>
    <property type="match status" value="1"/>
</dbReference>
<evidence type="ECO:0000256" key="1">
    <source>
        <dbReference type="SAM" id="MobiDB-lite"/>
    </source>
</evidence>
<gene>
    <name evidence="3" type="ORF">VPARA_23640</name>
</gene>
<evidence type="ECO:0000259" key="2">
    <source>
        <dbReference type="Pfam" id="PF00857"/>
    </source>
</evidence>
<dbReference type="InterPro" id="IPR000868">
    <property type="entry name" value="Isochorismatase-like_dom"/>
</dbReference>
<comment type="caution">
    <text evidence="3">The sequence shown here is derived from an EMBL/GenBank/DDBJ whole genome shotgun (WGS) entry which is preliminary data.</text>
</comment>
<keyword evidence="4" id="KW-1185">Reference proteome</keyword>
<dbReference type="PANTHER" id="PTHR43559:SF3">
    <property type="entry name" value="HYDROLASE YCAC-RELATED"/>
    <property type="match status" value="1"/>
</dbReference>
<name>A0A0H2M6P8_VARPD</name>
<dbReference type="PANTHER" id="PTHR43559">
    <property type="entry name" value="HYDROLASE YCAC-RELATED"/>
    <property type="match status" value="1"/>
</dbReference>
<dbReference type="AlphaFoldDB" id="A0A0H2M6P8"/>
<dbReference type="Pfam" id="PF00857">
    <property type="entry name" value="Isochorismatase"/>
    <property type="match status" value="1"/>
</dbReference>
<protein>
    <submittedName>
        <fullName evidence="3">Nicotinamidase/pyrazinamidase</fullName>
    </submittedName>
</protein>
<dbReference type="Gene3D" id="3.40.50.850">
    <property type="entry name" value="Isochorismatase-like"/>
    <property type="match status" value="1"/>
</dbReference>
<organism evidence="3 4">
    <name type="scientific">Variovorax paradoxus</name>
    <dbReference type="NCBI Taxonomy" id="34073"/>
    <lineage>
        <taxon>Bacteria</taxon>
        <taxon>Pseudomonadati</taxon>
        <taxon>Pseudomonadota</taxon>
        <taxon>Betaproteobacteria</taxon>
        <taxon>Burkholderiales</taxon>
        <taxon>Comamonadaceae</taxon>
        <taxon>Variovorax</taxon>
    </lineage>
</organism>
<feature type="domain" description="Isochorismatase-like" evidence="2">
    <location>
        <begin position="124"/>
        <end position="274"/>
    </location>
</feature>
<dbReference type="InterPro" id="IPR053152">
    <property type="entry name" value="Hydrolase_YcaC-like"/>
</dbReference>
<feature type="region of interest" description="Disordered" evidence="1">
    <location>
        <begin position="1"/>
        <end position="52"/>
    </location>
</feature>
<reference evidence="3 4" key="1">
    <citation type="submission" date="2015-03" db="EMBL/GenBank/DDBJ databases">
        <title>Genome sequence of Variovorax paradoxus TBEA6.</title>
        <authorList>
            <person name="Poehlein A."/>
            <person name="Schuldes J."/>
            <person name="Wuebbeler J.H."/>
            <person name="Hiessl S."/>
            <person name="Steinbuechel A."/>
            <person name="Daniel R."/>
        </authorList>
    </citation>
    <scope>NUCLEOTIDE SEQUENCE [LARGE SCALE GENOMIC DNA]</scope>
    <source>
        <strain evidence="3 4">TBEA6</strain>
    </source>
</reference>